<evidence type="ECO:0000259" key="6">
    <source>
        <dbReference type="Pfam" id="PF18265"/>
    </source>
</evidence>
<dbReference type="FunCoup" id="A0A0L0HCG3">
    <property type="interactions" value="684"/>
</dbReference>
<evidence type="ECO:0000256" key="1">
    <source>
        <dbReference type="ARBA" id="ARBA00005256"/>
    </source>
</evidence>
<dbReference type="PANTHER" id="PTHR12651">
    <property type="entry name" value="26S PROTEASOME NON-ATPASE REGULATORY SUBUNIT 9"/>
    <property type="match status" value="1"/>
</dbReference>
<dbReference type="Gene3D" id="6.10.140.1710">
    <property type="match status" value="1"/>
</dbReference>
<gene>
    <name evidence="7" type="ORF">SPPG_06158</name>
</gene>
<dbReference type="Pfam" id="PF17820">
    <property type="entry name" value="PDZ_6"/>
    <property type="match status" value="1"/>
</dbReference>
<dbReference type="STRING" id="645134.A0A0L0HCG3"/>
<proteinExistence type="inferred from homology"/>
<evidence type="ECO:0000313" key="8">
    <source>
        <dbReference type="Proteomes" id="UP000053201"/>
    </source>
</evidence>
<evidence type="ECO:0000313" key="7">
    <source>
        <dbReference type="EMBL" id="KNC98458.1"/>
    </source>
</evidence>
<dbReference type="Gene3D" id="2.30.42.10">
    <property type="match status" value="1"/>
</dbReference>
<comment type="similarity">
    <text evidence="1">Belongs to the proteasome subunit p27 family.</text>
</comment>
<dbReference type="EMBL" id="KQ257460">
    <property type="protein sequence ID" value="KNC98458.1"/>
    <property type="molecule type" value="Genomic_DNA"/>
</dbReference>
<dbReference type="FunFam" id="2.30.42.10:FF:000107">
    <property type="entry name" value="26S proteasome non-ATPase regulatory subunit 9"/>
    <property type="match status" value="1"/>
</dbReference>
<dbReference type="Pfam" id="PF18265">
    <property type="entry name" value="Nas2_N"/>
    <property type="match status" value="1"/>
</dbReference>
<feature type="domain" description="Nas2 N-terminal" evidence="6">
    <location>
        <begin position="14"/>
        <end position="91"/>
    </location>
</feature>
<dbReference type="RefSeq" id="XP_016606498.1">
    <property type="nucleotide sequence ID" value="XM_016754362.1"/>
</dbReference>
<name>A0A0L0HCG3_SPIPD</name>
<dbReference type="PANTHER" id="PTHR12651:SF1">
    <property type="entry name" value="26S PROTEASOME NON-ATPASE REGULATORY SUBUNIT 9"/>
    <property type="match status" value="1"/>
</dbReference>
<dbReference type="SUPFAM" id="SSF50156">
    <property type="entry name" value="PDZ domain-like"/>
    <property type="match status" value="1"/>
</dbReference>
<reference evidence="7 8" key="1">
    <citation type="submission" date="2009-08" db="EMBL/GenBank/DDBJ databases">
        <title>The Genome Sequence of Spizellomyces punctatus strain DAOM BR117.</title>
        <authorList>
            <consortium name="The Broad Institute Genome Sequencing Platform"/>
            <person name="Russ C."/>
            <person name="Cuomo C."/>
            <person name="Shea T."/>
            <person name="Young S.K."/>
            <person name="Zeng Q."/>
            <person name="Koehrsen M."/>
            <person name="Haas B."/>
            <person name="Borodovsky M."/>
            <person name="Guigo R."/>
            <person name="Alvarado L."/>
            <person name="Berlin A."/>
            <person name="Bochicchio J."/>
            <person name="Borenstein D."/>
            <person name="Chapman S."/>
            <person name="Chen Z."/>
            <person name="Engels R."/>
            <person name="Freedman E."/>
            <person name="Gellesch M."/>
            <person name="Goldberg J."/>
            <person name="Griggs A."/>
            <person name="Gujja S."/>
            <person name="Heiman D."/>
            <person name="Hepburn T."/>
            <person name="Howarth C."/>
            <person name="Jen D."/>
            <person name="Larson L."/>
            <person name="Lewis B."/>
            <person name="Mehta T."/>
            <person name="Park D."/>
            <person name="Pearson M."/>
            <person name="Roberts A."/>
            <person name="Saif S."/>
            <person name="Shenoy N."/>
            <person name="Sisk P."/>
            <person name="Stolte C."/>
            <person name="Sykes S."/>
            <person name="Thomson T."/>
            <person name="Walk T."/>
            <person name="White J."/>
            <person name="Yandava C."/>
            <person name="Burger G."/>
            <person name="Gray M.W."/>
            <person name="Holland P.W.H."/>
            <person name="King N."/>
            <person name="Lang F.B.F."/>
            <person name="Roger A.J."/>
            <person name="Ruiz-Trillo I."/>
            <person name="Lander E."/>
            <person name="Nusbaum C."/>
        </authorList>
    </citation>
    <scope>NUCLEOTIDE SEQUENCE [LARGE SCALE GENOMIC DNA]</scope>
    <source>
        <strain evidence="7 8">DAOM BR117</strain>
    </source>
</reference>
<sequence length="203" mass="22338">MTAPTHAELVAKAQRLVREKDALEAHIRELEQVLQSQGVGMDDPLTDAAGFPRADIDVYQIRHARVEIIRKKNDLKAIMKDIEQALHDVHAQAKLEPTVTAAETRERTTINDDNLKPFALVNGVAPDSPADEAGMKRNDLILRFGTVDATHREGLKRLSDLVAGSENKPIDILVRRDGTVTALTVTPHKWSGRGLLGCHLVPS</sequence>
<dbReference type="GO" id="GO:0070682">
    <property type="term" value="P:proteasome regulatory particle assembly"/>
    <property type="evidence" value="ECO:0007669"/>
    <property type="project" value="InterPro"/>
</dbReference>
<organism evidence="7 8">
    <name type="scientific">Spizellomyces punctatus (strain DAOM BR117)</name>
    <dbReference type="NCBI Taxonomy" id="645134"/>
    <lineage>
        <taxon>Eukaryota</taxon>
        <taxon>Fungi</taxon>
        <taxon>Fungi incertae sedis</taxon>
        <taxon>Chytridiomycota</taxon>
        <taxon>Chytridiomycota incertae sedis</taxon>
        <taxon>Chytridiomycetes</taxon>
        <taxon>Spizellomycetales</taxon>
        <taxon>Spizellomycetaceae</taxon>
        <taxon>Spizellomyces</taxon>
    </lineage>
</organism>
<dbReference type="InterPro" id="IPR040815">
    <property type="entry name" value="Nas2_N"/>
</dbReference>
<evidence type="ECO:0000256" key="2">
    <source>
        <dbReference type="ARBA" id="ARBA00023186"/>
    </source>
</evidence>
<dbReference type="GeneID" id="27689485"/>
<evidence type="ECO:0000259" key="5">
    <source>
        <dbReference type="Pfam" id="PF17820"/>
    </source>
</evidence>
<feature type="coiled-coil region" evidence="4">
    <location>
        <begin position="6"/>
        <end position="33"/>
    </location>
</feature>
<evidence type="ECO:0000256" key="3">
    <source>
        <dbReference type="ARBA" id="ARBA00068021"/>
    </source>
</evidence>
<dbReference type="InterPro" id="IPR035269">
    <property type="entry name" value="PSMD9"/>
</dbReference>
<evidence type="ECO:0000256" key="4">
    <source>
        <dbReference type="SAM" id="Coils"/>
    </source>
</evidence>
<dbReference type="eggNOG" id="KOG3129">
    <property type="taxonomic scope" value="Eukaryota"/>
</dbReference>
<accession>A0A0L0HCG3</accession>
<dbReference type="InterPro" id="IPR041489">
    <property type="entry name" value="PDZ_6"/>
</dbReference>
<dbReference type="VEuPathDB" id="FungiDB:SPPG_06158"/>
<keyword evidence="4" id="KW-0175">Coiled coil</keyword>
<keyword evidence="8" id="KW-1185">Reference proteome</keyword>
<feature type="domain" description="PDZ" evidence="5">
    <location>
        <begin position="121"/>
        <end position="176"/>
    </location>
</feature>
<keyword evidence="2" id="KW-0143">Chaperone</keyword>
<dbReference type="OrthoDB" id="72325at2759"/>
<dbReference type="GO" id="GO:0005634">
    <property type="term" value="C:nucleus"/>
    <property type="evidence" value="ECO:0007669"/>
    <property type="project" value="TreeGrafter"/>
</dbReference>
<dbReference type="InterPro" id="IPR036034">
    <property type="entry name" value="PDZ_sf"/>
</dbReference>
<protein>
    <recommendedName>
        <fullName evidence="3">Probable 26S proteasome regulatory subunit p27</fullName>
    </recommendedName>
</protein>
<dbReference type="Proteomes" id="UP000053201">
    <property type="component" value="Unassembled WGS sequence"/>
</dbReference>
<dbReference type="GO" id="GO:0005737">
    <property type="term" value="C:cytoplasm"/>
    <property type="evidence" value="ECO:0007669"/>
    <property type="project" value="TreeGrafter"/>
</dbReference>
<dbReference type="AlphaFoldDB" id="A0A0L0HCG3"/>
<dbReference type="OMA" id="DWGGRGM"/>
<dbReference type="InParanoid" id="A0A0L0HCG3"/>